<evidence type="ECO:0000256" key="5">
    <source>
        <dbReference type="ARBA" id="ARBA00022741"/>
    </source>
</evidence>
<keyword evidence="5 10" id="KW-0547">Nucleotide-binding</keyword>
<evidence type="ECO:0000256" key="3">
    <source>
        <dbReference type="ARBA" id="ARBA00012054"/>
    </source>
</evidence>
<organism evidence="11 12">
    <name type="scientific">Chromobacterium vaccinii</name>
    <dbReference type="NCBI Taxonomy" id="1108595"/>
    <lineage>
        <taxon>Bacteria</taxon>
        <taxon>Pseudomonadati</taxon>
        <taxon>Pseudomonadota</taxon>
        <taxon>Betaproteobacteria</taxon>
        <taxon>Neisseriales</taxon>
        <taxon>Chromobacteriaceae</taxon>
        <taxon>Chromobacterium</taxon>
    </lineage>
</organism>
<proteinExistence type="inferred from homology"/>
<comment type="pathway">
    <text evidence="1">Carbohydrate acid metabolism.</text>
</comment>
<dbReference type="Proteomes" id="UP000178776">
    <property type="component" value="Chromosome"/>
</dbReference>
<reference evidence="11 12" key="1">
    <citation type="submission" date="2016-10" db="EMBL/GenBank/DDBJ databases">
        <title>Chromobacterium muskegensis sp. nov., an insecticidal bacterium isolated from Sphagnum bogs.</title>
        <authorList>
            <person name="Sparks M.E."/>
            <person name="Blackburn M.B."/>
            <person name="Gundersen-Rindal D.E."/>
            <person name="Mitchell A."/>
            <person name="Farrar R."/>
            <person name="Kuhar D."/>
        </authorList>
    </citation>
    <scope>NUCLEOTIDE SEQUENCE [LARGE SCALE GENOMIC DNA]</scope>
    <source>
        <strain evidence="11 12">21-1</strain>
    </source>
</reference>
<keyword evidence="8" id="KW-0311">Gluconate utilization</keyword>
<dbReference type="Pfam" id="PF13671">
    <property type="entry name" value="AAA_33"/>
    <property type="match status" value="1"/>
</dbReference>
<dbReference type="KEGG" id="cvc:BKX93_05480"/>
<dbReference type="GO" id="GO:0005524">
    <property type="term" value="F:ATP binding"/>
    <property type="evidence" value="ECO:0007669"/>
    <property type="project" value="UniProtKB-KW"/>
</dbReference>
<evidence type="ECO:0000256" key="10">
    <source>
        <dbReference type="RuleBase" id="RU363066"/>
    </source>
</evidence>
<name>A0A1D9LE06_9NEIS</name>
<gene>
    <name evidence="11" type="ORF">BKX93_05480</name>
</gene>
<evidence type="ECO:0000256" key="8">
    <source>
        <dbReference type="ARBA" id="ARBA00023064"/>
    </source>
</evidence>
<keyword evidence="7 10" id="KW-0067">ATP-binding</keyword>
<comment type="catalytic activity">
    <reaction evidence="9 10">
        <text>D-gluconate + ATP = 6-phospho-D-gluconate + ADP + H(+)</text>
        <dbReference type="Rhea" id="RHEA:19433"/>
        <dbReference type="ChEBI" id="CHEBI:15378"/>
        <dbReference type="ChEBI" id="CHEBI:18391"/>
        <dbReference type="ChEBI" id="CHEBI:30616"/>
        <dbReference type="ChEBI" id="CHEBI:58759"/>
        <dbReference type="ChEBI" id="CHEBI:456216"/>
        <dbReference type="EC" id="2.7.1.12"/>
    </reaction>
</comment>
<dbReference type="GO" id="GO:0046316">
    <property type="term" value="F:gluconokinase activity"/>
    <property type="evidence" value="ECO:0007669"/>
    <property type="project" value="UniProtKB-EC"/>
</dbReference>
<dbReference type="AlphaFoldDB" id="A0A1D9LE06"/>
<dbReference type="SUPFAM" id="SSF52540">
    <property type="entry name" value="P-loop containing nucleoside triphosphate hydrolases"/>
    <property type="match status" value="1"/>
</dbReference>
<evidence type="ECO:0000256" key="4">
    <source>
        <dbReference type="ARBA" id="ARBA00022679"/>
    </source>
</evidence>
<evidence type="ECO:0000256" key="9">
    <source>
        <dbReference type="ARBA" id="ARBA00048090"/>
    </source>
</evidence>
<dbReference type="InterPro" id="IPR006001">
    <property type="entry name" value="Therm_gnt_kin"/>
</dbReference>
<dbReference type="PANTHER" id="PTHR43442">
    <property type="entry name" value="GLUCONOKINASE-RELATED"/>
    <property type="match status" value="1"/>
</dbReference>
<dbReference type="InterPro" id="IPR027417">
    <property type="entry name" value="P-loop_NTPase"/>
</dbReference>
<evidence type="ECO:0000256" key="7">
    <source>
        <dbReference type="ARBA" id="ARBA00022840"/>
    </source>
</evidence>
<dbReference type="Gene3D" id="3.40.50.300">
    <property type="entry name" value="P-loop containing nucleotide triphosphate hydrolases"/>
    <property type="match status" value="1"/>
</dbReference>
<accession>A0A1D9LE06</accession>
<dbReference type="GO" id="GO:0005737">
    <property type="term" value="C:cytoplasm"/>
    <property type="evidence" value="ECO:0007669"/>
    <property type="project" value="TreeGrafter"/>
</dbReference>
<dbReference type="GeneID" id="68840654"/>
<keyword evidence="6 10" id="KW-0418">Kinase</keyword>
<evidence type="ECO:0000256" key="6">
    <source>
        <dbReference type="ARBA" id="ARBA00022777"/>
    </source>
</evidence>
<evidence type="ECO:0000313" key="12">
    <source>
        <dbReference type="Proteomes" id="UP000178776"/>
    </source>
</evidence>
<dbReference type="NCBIfam" id="TIGR01313">
    <property type="entry name" value="therm_gnt_kin"/>
    <property type="match status" value="1"/>
</dbReference>
<keyword evidence="4 10" id="KW-0808">Transferase</keyword>
<comment type="similarity">
    <text evidence="2 10">Belongs to the gluconokinase GntK/GntV family.</text>
</comment>
<sequence length="166" mass="17994">MKNGNIVVMGVAGCGKSSVGRLLAEAIGASFIEGDSFHPPENIARMRAGIPLDDDDRASWLANLAGKLRQGRESGEPMVLACSALKRRYRDVLRGGDPGLRFVHLFGDKALIAERMRERSGHFMPESLLDSQFRDLEAPGADEAAIPCDVALPPDALLRRILAELD</sequence>
<evidence type="ECO:0000313" key="11">
    <source>
        <dbReference type="EMBL" id="AOZ49503.1"/>
    </source>
</evidence>
<evidence type="ECO:0000256" key="2">
    <source>
        <dbReference type="ARBA" id="ARBA00008420"/>
    </source>
</evidence>
<dbReference type="GO" id="GO:0019521">
    <property type="term" value="P:D-gluconate metabolic process"/>
    <property type="evidence" value="ECO:0007669"/>
    <property type="project" value="UniProtKB-KW"/>
</dbReference>
<dbReference type="STRING" id="1108595.BKX93_05480"/>
<dbReference type="EMBL" id="CP017707">
    <property type="protein sequence ID" value="AOZ49503.1"/>
    <property type="molecule type" value="Genomic_DNA"/>
</dbReference>
<dbReference type="PANTHER" id="PTHR43442:SF3">
    <property type="entry name" value="GLUCONOKINASE-RELATED"/>
    <property type="match status" value="1"/>
</dbReference>
<dbReference type="CDD" id="cd02021">
    <property type="entry name" value="GntK"/>
    <property type="match status" value="1"/>
</dbReference>
<dbReference type="RefSeq" id="WP_070979075.1">
    <property type="nucleotide sequence ID" value="NZ_CP017707.1"/>
</dbReference>
<dbReference type="EC" id="2.7.1.12" evidence="3 10"/>
<dbReference type="FunFam" id="3.40.50.300:FF:000522">
    <property type="entry name" value="Gluconokinase"/>
    <property type="match status" value="1"/>
</dbReference>
<evidence type="ECO:0000256" key="1">
    <source>
        <dbReference type="ARBA" id="ARBA00004761"/>
    </source>
</evidence>
<protein>
    <recommendedName>
        <fullName evidence="3 10">Gluconokinase</fullName>
        <ecNumber evidence="3 10">2.7.1.12</ecNumber>
    </recommendedName>
</protein>